<evidence type="ECO:0000256" key="8">
    <source>
        <dbReference type="ARBA" id="ARBA00023102"/>
    </source>
</evidence>
<comment type="pathway">
    <text evidence="1">Amino-acid biosynthesis; L-histidine biosynthesis; L-histidine from 5-phospho-alpha-D-ribose 1-diphosphate: step 7/9.</text>
</comment>
<dbReference type="PANTHER" id="PTHR43643">
    <property type="entry name" value="HISTIDINOL-PHOSPHATE AMINOTRANSFERASE 2"/>
    <property type="match status" value="1"/>
</dbReference>
<dbReference type="Pfam" id="PF00155">
    <property type="entry name" value="Aminotran_1_2"/>
    <property type="match status" value="1"/>
</dbReference>
<dbReference type="InterPro" id="IPR015421">
    <property type="entry name" value="PyrdxlP-dep_Trfase_major"/>
</dbReference>
<comment type="catalytic activity">
    <reaction evidence="9">
        <text>L-histidinol phosphate + 2-oxoglutarate = 3-(imidazol-4-yl)-2-oxopropyl phosphate + L-glutamate</text>
        <dbReference type="Rhea" id="RHEA:23744"/>
        <dbReference type="ChEBI" id="CHEBI:16810"/>
        <dbReference type="ChEBI" id="CHEBI:29985"/>
        <dbReference type="ChEBI" id="CHEBI:57766"/>
        <dbReference type="ChEBI" id="CHEBI:57980"/>
        <dbReference type="EC" id="2.6.1.9"/>
    </reaction>
</comment>
<evidence type="ECO:0000256" key="7">
    <source>
        <dbReference type="ARBA" id="ARBA00022898"/>
    </source>
</evidence>
<evidence type="ECO:0000256" key="6">
    <source>
        <dbReference type="ARBA" id="ARBA00022679"/>
    </source>
</evidence>
<dbReference type="EC" id="2.6.1.9" evidence="3"/>
<dbReference type="SUPFAM" id="SSF53383">
    <property type="entry name" value="PLP-dependent transferases"/>
    <property type="match status" value="1"/>
</dbReference>
<evidence type="ECO:0000313" key="11">
    <source>
        <dbReference type="EMBL" id="SFC45163.1"/>
    </source>
</evidence>
<evidence type="ECO:0000313" key="12">
    <source>
        <dbReference type="Proteomes" id="UP000199046"/>
    </source>
</evidence>
<protein>
    <recommendedName>
        <fullName evidence="3">histidinol-phosphate transaminase</fullName>
        <ecNumber evidence="3">2.6.1.9</ecNumber>
    </recommendedName>
</protein>
<dbReference type="GO" id="GO:0030170">
    <property type="term" value="F:pyridoxal phosphate binding"/>
    <property type="evidence" value="ECO:0007669"/>
    <property type="project" value="InterPro"/>
</dbReference>
<gene>
    <name evidence="11" type="ORF">SAMN05421848_1417</name>
</gene>
<dbReference type="GO" id="GO:0000105">
    <property type="term" value="P:L-histidine biosynthetic process"/>
    <property type="evidence" value="ECO:0007669"/>
    <property type="project" value="UniProtKB-KW"/>
</dbReference>
<evidence type="ECO:0000256" key="2">
    <source>
        <dbReference type="ARBA" id="ARBA00007970"/>
    </source>
</evidence>
<accession>A0A1I1JGT7</accession>
<keyword evidence="5" id="KW-0028">Amino-acid biosynthesis</keyword>
<dbReference type="AlphaFoldDB" id="A0A1I1JGT7"/>
<evidence type="ECO:0000256" key="3">
    <source>
        <dbReference type="ARBA" id="ARBA00012748"/>
    </source>
</evidence>
<dbReference type="InterPro" id="IPR015422">
    <property type="entry name" value="PyrdxlP-dep_Trfase_small"/>
</dbReference>
<reference evidence="12" key="1">
    <citation type="submission" date="2016-10" db="EMBL/GenBank/DDBJ databases">
        <authorList>
            <person name="Varghese N."/>
            <person name="Submissions S."/>
        </authorList>
    </citation>
    <scope>NUCLEOTIDE SEQUENCE [LARGE SCALE GENOMIC DNA]</scope>
    <source>
        <strain evidence="12">DSM 23439</strain>
    </source>
</reference>
<comment type="similarity">
    <text evidence="2">Belongs to the class-II pyridoxal-phosphate-dependent aminotransferase family. Histidinol-phosphate aminotransferase subfamily.</text>
</comment>
<dbReference type="Gene3D" id="3.90.1150.10">
    <property type="entry name" value="Aspartate Aminotransferase, domain 1"/>
    <property type="match status" value="1"/>
</dbReference>
<dbReference type="RefSeq" id="WP_090132284.1">
    <property type="nucleotide sequence ID" value="NZ_FOLY01000003.1"/>
</dbReference>
<proteinExistence type="inferred from homology"/>
<dbReference type="InterPro" id="IPR015424">
    <property type="entry name" value="PyrdxlP-dep_Trfase"/>
</dbReference>
<evidence type="ECO:0000256" key="5">
    <source>
        <dbReference type="ARBA" id="ARBA00022605"/>
    </source>
</evidence>
<evidence type="ECO:0000256" key="4">
    <source>
        <dbReference type="ARBA" id="ARBA00022576"/>
    </source>
</evidence>
<dbReference type="STRING" id="402385.SAMN05421848_1417"/>
<dbReference type="InterPro" id="IPR050106">
    <property type="entry name" value="HistidinolP_aminotransfase"/>
</dbReference>
<dbReference type="CDD" id="cd00609">
    <property type="entry name" value="AAT_like"/>
    <property type="match status" value="1"/>
</dbReference>
<dbReference type="Proteomes" id="UP000199046">
    <property type="component" value="Unassembled WGS sequence"/>
</dbReference>
<keyword evidence="7" id="KW-0663">Pyridoxal phosphate</keyword>
<keyword evidence="6 11" id="KW-0808">Transferase</keyword>
<dbReference type="EMBL" id="FOLY01000003">
    <property type="protein sequence ID" value="SFC45163.1"/>
    <property type="molecule type" value="Genomic_DNA"/>
</dbReference>
<keyword evidence="4 11" id="KW-0032">Aminotransferase</keyword>
<name>A0A1I1JGT7_9GAMM</name>
<dbReference type="GO" id="GO:0004400">
    <property type="term" value="F:histidinol-phosphate transaminase activity"/>
    <property type="evidence" value="ECO:0007669"/>
    <property type="project" value="UniProtKB-EC"/>
</dbReference>
<sequence>MRASHLDREGPDNPFPGRQALERRLERELPHQLGSNEGLDMPHRALTEALGEPVAALARTYGDAQAHDLRQRLAERLDVSASALLVDAGADSLIALTLRALCDTGSTVVTSAGTYPTFRYFAEGHGCRLVEVNYQQGPDRLAPDVDALVQAAWLHHASLVYLANPDNPSGHCSSDADIAHLVNNLPPTCHLLLDEAYHEFRLDYRDSQPMTGVVRLRTFSKAHGLAGLRIGYAIAASDTLEIMNKVRIHYAVSSIALTAAEVVLAHDDEVEQHIRAVIDRRERLAAQLQAWGADVLPSATNFVAVRLPDADLALEIQQALLADGVIVHRPPHPALGHVLRLSAVEDALAPGRLAALQNLLQR</sequence>
<evidence type="ECO:0000259" key="10">
    <source>
        <dbReference type="Pfam" id="PF00155"/>
    </source>
</evidence>
<dbReference type="OrthoDB" id="9813612at2"/>
<dbReference type="Gene3D" id="3.40.640.10">
    <property type="entry name" value="Type I PLP-dependent aspartate aminotransferase-like (Major domain)"/>
    <property type="match status" value="1"/>
</dbReference>
<keyword evidence="12" id="KW-1185">Reference proteome</keyword>
<evidence type="ECO:0000256" key="9">
    <source>
        <dbReference type="ARBA" id="ARBA00047481"/>
    </source>
</evidence>
<feature type="domain" description="Aminotransferase class I/classII large" evidence="10">
    <location>
        <begin position="33"/>
        <end position="343"/>
    </location>
</feature>
<keyword evidence="8" id="KW-0368">Histidine biosynthesis</keyword>
<dbReference type="PANTHER" id="PTHR43643:SF6">
    <property type="entry name" value="HISTIDINOL-PHOSPHATE AMINOTRANSFERASE"/>
    <property type="match status" value="1"/>
</dbReference>
<evidence type="ECO:0000256" key="1">
    <source>
        <dbReference type="ARBA" id="ARBA00005011"/>
    </source>
</evidence>
<organism evidence="11 12">
    <name type="scientific">Kushneria avicenniae</name>
    <dbReference type="NCBI Taxonomy" id="402385"/>
    <lineage>
        <taxon>Bacteria</taxon>
        <taxon>Pseudomonadati</taxon>
        <taxon>Pseudomonadota</taxon>
        <taxon>Gammaproteobacteria</taxon>
        <taxon>Oceanospirillales</taxon>
        <taxon>Halomonadaceae</taxon>
        <taxon>Kushneria</taxon>
    </lineage>
</organism>
<dbReference type="InterPro" id="IPR004839">
    <property type="entry name" value="Aminotransferase_I/II_large"/>
</dbReference>